<reference evidence="2" key="1">
    <citation type="submission" date="2016-10" db="EMBL/GenBank/DDBJ databases">
        <authorList>
            <person name="Varghese N."/>
            <person name="Submissions S."/>
        </authorList>
    </citation>
    <scope>NUCLEOTIDE SEQUENCE [LARGE SCALE GENOMIC DNA]</scope>
    <source>
        <strain evidence="2">UNC178MFTsu3.1</strain>
    </source>
</reference>
<evidence type="ECO:0000313" key="2">
    <source>
        <dbReference type="Proteomes" id="UP000199477"/>
    </source>
</evidence>
<name>A0A1I2JS96_9GAMM</name>
<accession>A0A1I2JS96</accession>
<dbReference type="RefSeq" id="WP_026634787.1">
    <property type="nucleotide sequence ID" value="NZ_FONH01000028.1"/>
</dbReference>
<protein>
    <submittedName>
        <fullName evidence="1">Uncharacterized protein</fullName>
    </submittedName>
</protein>
<sequence length="155" mass="16774">MRNIMVLAVLATACSGCRSPDDHRIALAEAPPMPEVAAATLGDMAEAAAADQPSADDVFDAGMVMVAARDVCRLPAVELAKFAAYSEWVVKDDPQRKALFLMAGQAAAKQHEAVIAKGQQEAYRRSTCDRVRRVLATIERDARSHPATDHREAMR</sequence>
<dbReference type="Proteomes" id="UP000199477">
    <property type="component" value="Unassembled WGS sequence"/>
</dbReference>
<evidence type="ECO:0000313" key="1">
    <source>
        <dbReference type="EMBL" id="SFF55656.1"/>
    </source>
</evidence>
<keyword evidence="2" id="KW-1185">Reference proteome</keyword>
<dbReference type="EMBL" id="FONH01000028">
    <property type="protein sequence ID" value="SFF55656.1"/>
    <property type="molecule type" value="Genomic_DNA"/>
</dbReference>
<proteinExistence type="predicted"/>
<dbReference type="AlphaFoldDB" id="A0A1I2JS96"/>
<organism evidence="1 2">
    <name type="scientific">Dyella marensis</name>
    <dbReference type="NCBI Taxonomy" id="500610"/>
    <lineage>
        <taxon>Bacteria</taxon>
        <taxon>Pseudomonadati</taxon>
        <taxon>Pseudomonadota</taxon>
        <taxon>Gammaproteobacteria</taxon>
        <taxon>Lysobacterales</taxon>
        <taxon>Rhodanobacteraceae</taxon>
        <taxon>Dyella</taxon>
    </lineage>
</organism>
<gene>
    <name evidence="1" type="ORF">SAMN02799615_04122</name>
</gene>
<dbReference type="STRING" id="500610.SAMN02799615_04122"/>